<dbReference type="AlphaFoldDB" id="A0AAJ0APA7"/>
<comment type="caution">
    <text evidence="2">The sequence shown here is derived from an EMBL/GenBank/DDBJ whole genome shotgun (WGS) entry which is preliminary data.</text>
</comment>
<dbReference type="EMBL" id="JAHMHR010000013">
    <property type="protein sequence ID" value="KAK1687892.1"/>
    <property type="molecule type" value="Genomic_DNA"/>
</dbReference>
<evidence type="ECO:0000313" key="3">
    <source>
        <dbReference type="Proteomes" id="UP001224890"/>
    </source>
</evidence>
<proteinExistence type="predicted"/>
<feature type="region of interest" description="Disordered" evidence="1">
    <location>
        <begin position="163"/>
        <end position="199"/>
    </location>
</feature>
<dbReference type="GeneID" id="85462820"/>
<reference evidence="2" key="1">
    <citation type="submission" date="2021-06" db="EMBL/GenBank/DDBJ databases">
        <title>Comparative genomics, transcriptomics and evolutionary studies reveal genomic signatures of adaptation to plant cell wall in hemibiotrophic fungi.</title>
        <authorList>
            <consortium name="DOE Joint Genome Institute"/>
            <person name="Baroncelli R."/>
            <person name="Diaz J.F."/>
            <person name="Benocci T."/>
            <person name="Peng M."/>
            <person name="Battaglia E."/>
            <person name="Haridas S."/>
            <person name="Andreopoulos W."/>
            <person name="Labutti K."/>
            <person name="Pangilinan J."/>
            <person name="Floch G.L."/>
            <person name="Makela M.R."/>
            <person name="Henrissat B."/>
            <person name="Grigoriev I.V."/>
            <person name="Crouch J.A."/>
            <person name="De Vries R.P."/>
            <person name="Sukno S.A."/>
            <person name="Thon M.R."/>
        </authorList>
    </citation>
    <scope>NUCLEOTIDE SEQUENCE</scope>
    <source>
        <strain evidence="2">CBS 193.32</strain>
    </source>
</reference>
<accession>A0AAJ0APA7</accession>
<protein>
    <submittedName>
        <fullName evidence="2">Uncharacterized protein</fullName>
    </submittedName>
</protein>
<name>A0AAJ0APA7_9PEZI</name>
<dbReference type="Proteomes" id="UP001224890">
    <property type="component" value="Unassembled WGS sequence"/>
</dbReference>
<evidence type="ECO:0000313" key="2">
    <source>
        <dbReference type="EMBL" id="KAK1687892.1"/>
    </source>
</evidence>
<organism evidence="2 3">
    <name type="scientific">Colletotrichum godetiae</name>
    <dbReference type="NCBI Taxonomy" id="1209918"/>
    <lineage>
        <taxon>Eukaryota</taxon>
        <taxon>Fungi</taxon>
        <taxon>Dikarya</taxon>
        <taxon>Ascomycota</taxon>
        <taxon>Pezizomycotina</taxon>
        <taxon>Sordariomycetes</taxon>
        <taxon>Hypocreomycetidae</taxon>
        <taxon>Glomerellales</taxon>
        <taxon>Glomerellaceae</taxon>
        <taxon>Colletotrichum</taxon>
        <taxon>Colletotrichum acutatum species complex</taxon>
    </lineage>
</organism>
<dbReference type="RefSeq" id="XP_060431587.1">
    <property type="nucleotide sequence ID" value="XM_060578294.1"/>
</dbReference>
<gene>
    <name evidence="2" type="ORF">BDP55DRAFT_71517</name>
</gene>
<evidence type="ECO:0000256" key="1">
    <source>
        <dbReference type="SAM" id="MobiDB-lite"/>
    </source>
</evidence>
<feature type="region of interest" description="Disordered" evidence="1">
    <location>
        <begin position="64"/>
        <end position="123"/>
    </location>
</feature>
<sequence length="199" mass="21745">MQRQITATVRVPPDTVPTIATARSRIGSLPTEHSRHCHCDKTFGTKSSLRSSPGAYEVRIQELGHEEPARQLPPHKWRETVGKHSRPINDDAGRLTPPCAKSPPGRRRVGSPTCSDPDVRIRPCLQPSHAARPSSTKQQSSPTIACQNLQRLSLSVLTSAPLLTGKDHGSSFLQIKANQGKEARQGKRGTMGLDDKSNR</sequence>
<keyword evidence="3" id="KW-1185">Reference proteome</keyword>
<feature type="compositionally biased region" description="Basic and acidic residues" evidence="1">
    <location>
        <begin position="76"/>
        <end position="93"/>
    </location>
</feature>